<name>A0A8J3K283_9ACTN</name>
<feature type="transmembrane region" description="Helical" evidence="2">
    <location>
        <begin position="21"/>
        <end position="40"/>
    </location>
</feature>
<keyword evidence="2" id="KW-1133">Transmembrane helix</keyword>
<evidence type="ECO:0000256" key="1">
    <source>
        <dbReference type="SAM" id="MobiDB-lite"/>
    </source>
</evidence>
<keyword evidence="2" id="KW-0812">Transmembrane</keyword>
<comment type="caution">
    <text evidence="3">The sequence shown here is derived from an EMBL/GenBank/DDBJ whole genome shotgun (WGS) entry which is preliminary data.</text>
</comment>
<feature type="region of interest" description="Disordered" evidence="1">
    <location>
        <begin position="153"/>
        <end position="184"/>
    </location>
</feature>
<dbReference type="AlphaFoldDB" id="A0A8J3K283"/>
<proteinExistence type="predicted"/>
<evidence type="ECO:0000313" key="3">
    <source>
        <dbReference type="EMBL" id="GIF88129.1"/>
    </source>
</evidence>
<gene>
    <name evidence="3" type="ORF">Cch02nite_15730</name>
</gene>
<evidence type="ECO:0000256" key="2">
    <source>
        <dbReference type="SAM" id="Phobius"/>
    </source>
</evidence>
<accession>A0A8J3K283</accession>
<feature type="transmembrane region" description="Helical" evidence="2">
    <location>
        <begin position="127"/>
        <end position="145"/>
    </location>
</feature>
<organism evidence="3 4">
    <name type="scientific">Catellatospora chokoriensis</name>
    <dbReference type="NCBI Taxonomy" id="310353"/>
    <lineage>
        <taxon>Bacteria</taxon>
        <taxon>Bacillati</taxon>
        <taxon>Actinomycetota</taxon>
        <taxon>Actinomycetes</taxon>
        <taxon>Micromonosporales</taxon>
        <taxon>Micromonosporaceae</taxon>
        <taxon>Catellatospora</taxon>
    </lineage>
</organism>
<keyword evidence="2" id="KW-0472">Membrane</keyword>
<dbReference type="EMBL" id="BONG01000007">
    <property type="protein sequence ID" value="GIF88129.1"/>
    <property type="molecule type" value="Genomic_DNA"/>
</dbReference>
<evidence type="ECO:0000313" key="4">
    <source>
        <dbReference type="Proteomes" id="UP000619293"/>
    </source>
</evidence>
<sequence length="184" mass="20074">MTGARVRSSLTRRWKSVSGHGFVGTALAFCMLACICVHLFVPDGFIRGFLLVPAIVGVLGLGRVNDYLRDREPIEPSGTGPAAGAVLPPRQSMWTQARRYRMWAVPLLYTLGIVLVDRFVPGTGAQAWRNSLAVALMLVALGTVAREARRVAAATRPRPVKPQGPAEVRRLHVRGRRDGADQPR</sequence>
<dbReference type="RefSeq" id="WP_191839911.1">
    <property type="nucleotide sequence ID" value="NZ_BAAALB010000020.1"/>
</dbReference>
<protein>
    <submittedName>
        <fullName evidence="3">Uncharacterized protein</fullName>
    </submittedName>
</protein>
<feature type="transmembrane region" description="Helical" evidence="2">
    <location>
        <begin position="46"/>
        <end position="64"/>
    </location>
</feature>
<dbReference type="Proteomes" id="UP000619293">
    <property type="component" value="Unassembled WGS sequence"/>
</dbReference>
<reference evidence="3 4" key="1">
    <citation type="submission" date="2021-01" db="EMBL/GenBank/DDBJ databases">
        <title>Whole genome shotgun sequence of Catellatospora chokoriensis NBRC 107358.</title>
        <authorList>
            <person name="Komaki H."/>
            <person name="Tamura T."/>
        </authorList>
    </citation>
    <scope>NUCLEOTIDE SEQUENCE [LARGE SCALE GENOMIC DNA]</scope>
    <source>
        <strain evidence="3 4">NBRC 107358</strain>
    </source>
</reference>
<keyword evidence="4" id="KW-1185">Reference proteome</keyword>
<feature type="transmembrane region" description="Helical" evidence="2">
    <location>
        <begin position="100"/>
        <end position="121"/>
    </location>
</feature>